<evidence type="ECO:0000313" key="3">
    <source>
        <dbReference type="Proteomes" id="UP000310249"/>
    </source>
</evidence>
<evidence type="ECO:0000313" key="2">
    <source>
        <dbReference type="EMBL" id="TMP33083.1"/>
    </source>
</evidence>
<sequence>MNLNQVTLSVNNMDDAVTFYLKLGFTQIVDTPHYARFACPQGDATFSLSLSTDEIMHNTTIYFEHQALDEWIALIESRGIALLQAPTEESYLWRETIVADPSGNKIKLYWAGENRLNPPWRVEKRYSDLCNSL</sequence>
<organism evidence="2 3">
    <name type="scientific">Pseudoalteromonas rubra</name>
    <dbReference type="NCBI Taxonomy" id="43658"/>
    <lineage>
        <taxon>Bacteria</taxon>
        <taxon>Pseudomonadati</taxon>
        <taxon>Pseudomonadota</taxon>
        <taxon>Gammaproteobacteria</taxon>
        <taxon>Alteromonadales</taxon>
        <taxon>Pseudoalteromonadaceae</taxon>
        <taxon>Pseudoalteromonas</taxon>
    </lineage>
</organism>
<evidence type="ECO:0000259" key="1">
    <source>
        <dbReference type="PROSITE" id="PS51819"/>
    </source>
</evidence>
<dbReference type="EMBL" id="PNCI01000001">
    <property type="protein sequence ID" value="TMP33083.1"/>
    <property type="molecule type" value="Genomic_DNA"/>
</dbReference>
<dbReference type="RefSeq" id="WP_138552016.1">
    <property type="nucleotide sequence ID" value="NZ_PNCH01000031.1"/>
</dbReference>
<dbReference type="Proteomes" id="UP000310249">
    <property type="component" value="Unassembled WGS sequence"/>
</dbReference>
<dbReference type="InterPro" id="IPR029068">
    <property type="entry name" value="Glyas_Bleomycin-R_OHBP_Dase"/>
</dbReference>
<protein>
    <submittedName>
        <fullName evidence="2">Glyoxalase</fullName>
    </submittedName>
</protein>
<dbReference type="InterPro" id="IPR037523">
    <property type="entry name" value="VOC_core"/>
</dbReference>
<dbReference type="SUPFAM" id="SSF54593">
    <property type="entry name" value="Glyoxalase/Bleomycin resistance protein/Dihydroxybiphenyl dioxygenase"/>
    <property type="match status" value="1"/>
</dbReference>
<dbReference type="Gene3D" id="3.10.180.10">
    <property type="entry name" value="2,3-Dihydroxybiphenyl 1,2-Dioxygenase, domain 1"/>
    <property type="match status" value="1"/>
</dbReference>
<proteinExistence type="predicted"/>
<name>A0A5S3WTZ0_9GAMM</name>
<dbReference type="Pfam" id="PF00903">
    <property type="entry name" value="Glyoxalase"/>
    <property type="match status" value="1"/>
</dbReference>
<accession>A0A5S3WTZ0</accession>
<dbReference type="CDD" id="cd06587">
    <property type="entry name" value="VOC"/>
    <property type="match status" value="1"/>
</dbReference>
<dbReference type="InterPro" id="IPR004360">
    <property type="entry name" value="Glyas_Fos-R_dOase_dom"/>
</dbReference>
<gene>
    <name evidence="2" type="ORF">CWB99_00065</name>
</gene>
<dbReference type="AlphaFoldDB" id="A0A5S3WTZ0"/>
<reference evidence="3" key="2">
    <citation type="submission" date="2019-06" db="EMBL/GenBank/DDBJ databases">
        <title>Co-occurence of chitin degradation, pigmentation and bioactivity in marine Pseudoalteromonas.</title>
        <authorList>
            <person name="Sonnenschein E.C."/>
            <person name="Bech P.K."/>
        </authorList>
    </citation>
    <scope>NUCLEOTIDE SEQUENCE [LARGE SCALE GENOMIC DNA]</scope>
    <source>
        <strain evidence="3">S2676</strain>
    </source>
</reference>
<comment type="caution">
    <text evidence="2">The sequence shown here is derived from an EMBL/GenBank/DDBJ whole genome shotgun (WGS) entry which is preliminary data.</text>
</comment>
<dbReference type="PROSITE" id="PS51819">
    <property type="entry name" value="VOC"/>
    <property type="match status" value="1"/>
</dbReference>
<dbReference type="OrthoDB" id="9810880at2"/>
<reference evidence="2 3" key="1">
    <citation type="submission" date="2018-01" db="EMBL/GenBank/DDBJ databases">
        <authorList>
            <person name="Paulsen S."/>
            <person name="Gram L.K."/>
        </authorList>
    </citation>
    <scope>NUCLEOTIDE SEQUENCE [LARGE SCALE GENOMIC DNA]</scope>
    <source>
        <strain evidence="2 3">S2676</strain>
    </source>
</reference>
<feature type="domain" description="VOC" evidence="1">
    <location>
        <begin position="2"/>
        <end position="111"/>
    </location>
</feature>